<keyword evidence="3" id="KW-1185">Reference proteome</keyword>
<accession>A0AA37LHK0</accession>
<proteinExistence type="predicted"/>
<keyword evidence="1" id="KW-0732">Signal</keyword>
<feature type="signal peptide" evidence="1">
    <location>
        <begin position="1"/>
        <end position="20"/>
    </location>
</feature>
<feature type="chain" id="PRO_5041454923" evidence="1">
    <location>
        <begin position="21"/>
        <end position="158"/>
    </location>
</feature>
<dbReference type="Proteomes" id="UP001055115">
    <property type="component" value="Unassembled WGS sequence"/>
</dbReference>
<evidence type="ECO:0000256" key="1">
    <source>
        <dbReference type="SAM" id="SignalP"/>
    </source>
</evidence>
<reference evidence="2 3" key="1">
    <citation type="submission" date="2022-03" db="EMBL/GenBank/DDBJ databases">
        <title>Genome data of Colletotrichum spp.</title>
        <authorList>
            <person name="Utami Y.D."/>
            <person name="Hiruma K."/>
        </authorList>
    </citation>
    <scope>NUCLEOTIDE SEQUENCE [LARGE SCALE GENOMIC DNA]</scope>
    <source>
        <strain evidence="2 3">MAFF 239500</strain>
    </source>
</reference>
<comment type="caution">
    <text evidence="2">The sequence shown here is derived from an EMBL/GenBank/DDBJ whole genome shotgun (WGS) entry which is preliminary data.</text>
</comment>
<evidence type="ECO:0000313" key="3">
    <source>
        <dbReference type="Proteomes" id="UP001055115"/>
    </source>
</evidence>
<dbReference type="EMBL" id="BQXU01000009">
    <property type="protein sequence ID" value="GKT44232.1"/>
    <property type="molecule type" value="Genomic_DNA"/>
</dbReference>
<protein>
    <submittedName>
        <fullName evidence="2">Uncharacterized protein</fullName>
    </submittedName>
</protein>
<name>A0AA37LHK0_9PEZI</name>
<dbReference type="RefSeq" id="XP_049126582.1">
    <property type="nucleotide sequence ID" value="XM_049270625.1"/>
</dbReference>
<sequence>MHFSVAQLLVALLTTTPVKQMTATAAVGVDQNQFAIPCVMDYVGCVAIPNFNDVFSRLIGNSNMEPRQCQRFCAGLNATQFTGELRWRKWQAQPVQGGCYYCVHDSLYDNDFFDDLFASLPDYLNFADLVSFISSPWNASYISASSSRAIQIHRLRRP</sequence>
<organism evidence="2 3">
    <name type="scientific">Colletotrichum spaethianum</name>
    <dbReference type="NCBI Taxonomy" id="700344"/>
    <lineage>
        <taxon>Eukaryota</taxon>
        <taxon>Fungi</taxon>
        <taxon>Dikarya</taxon>
        <taxon>Ascomycota</taxon>
        <taxon>Pezizomycotina</taxon>
        <taxon>Sordariomycetes</taxon>
        <taxon>Hypocreomycetidae</taxon>
        <taxon>Glomerellales</taxon>
        <taxon>Glomerellaceae</taxon>
        <taxon>Colletotrichum</taxon>
        <taxon>Colletotrichum spaethianum species complex</taxon>
    </lineage>
</organism>
<gene>
    <name evidence="2" type="ORF">ColSpa_04413</name>
</gene>
<evidence type="ECO:0000313" key="2">
    <source>
        <dbReference type="EMBL" id="GKT44232.1"/>
    </source>
</evidence>
<dbReference type="AlphaFoldDB" id="A0AA37LHK0"/>
<dbReference type="GeneID" id="73325215"/>